<keyword evidence="1 6" id="KW-0285">Flavoprotein</keyword>
<dbReference type="InterPro" id="IPR051260">
    <property type="entry name" value="Diverse_substr_monoxygenases"/>
</dbReference>
<comment type="similarity">
    <text evidence="5">Belongs to the NtaA/SnaA/DszA monooxygenase family.</text>
</comment>
<name>A0A839SZ78_AZOMA</name>
<sequence>MSRQIHLAGFLLAGPVIHSHAAWRHPETVSNYLDPEYYARSARVLEEGLFDFLFFADRFAVGDQMGGSRELALRHGAQDATRLDPLPILAYLVGQTSKLGLGVTRSTTYYEPAHVARALATLDHLSRGRAAWNIVTSMNDSEGRLFGKDRHLEHDLRYDRADEFVEVALKLWKSWAPGALKLDRENGVLADPAGVHNVQHQGEWFKVEGPLNIPRSPQGRPVLVQAGSSGRGRRFGGRWAEAIFTINRDLAAMRDFREDVRQQVQAQGRAADQCKILTAVMPFIGGSEAEARAKRDRHNALAHPQIGLVTLAAQLNFDLSGYPLDSRLEDLAARPEIPPAVAEKLLSVGNGLTLEELGRSFASSVRVPQLIGTGAQIAEQLAEIFLAGGSDGFVISPGYLPGSFTEFSESVVPHLQRRGLYRTAYEGSTLREHLGLGPLED</sequence>
<dbReference type="Proteomes" id="UP000549250">
    <property type="component" value="Unassembled WGS sequence"/>
</dbReference>
<feature type="binding site" evidence="6">
    <location>
        <position position="158"/>
    </location>
    <ligand>
        <name>FMN</name>
        <dbReference type="ChEBI" id="CHEBI:58210"/>
    </ligand>
</feature>
<evidence type="ECO:0000259" key="7">
    <source>
        <dbReference type="Pfam" id="PF00296"/>
    </source>
</evidence>
<feature type="domain" description="Luciferase-like" evidence="7">
    <location>
        <begin position="23"/>
        <end position="388"/>
    </location>
</feature>
<evidence type="ECO:0000256" key="3">
    <source>
        <dbReference type="ARBA" id="ARBA00023002"/>
    </source>
</evidence>
<accession>A0A839SZ78</accession>
<evidence type="ECO:0000313" key="9">
    <source>
        <dbReference type="Proteomes" id="UP000549250"/>
    </source>
</evidence>
<dbReference type="EMBL" id="JACHXI010000002">
    <property type="protein sequence ID" value="MBB3102188.1"/>
    <property type="molecule type" value="Genomic_DNA"/>
</dbReference>
<dbReference type="SUPFAM" id="SSF51679">
    <property type="entry name" value="Bacterial luciferase-like"/>
    <property type="match status" value="1"/>
</dbReference>
<evidence type="ECO:0000256" key="2">
    <source>
        <dbReference type="ARBA" id="ARBA00022643"/>
    </source>
</evidence>
<evidence type="ECO:0000256" key="1">
    <source>
        <dbReference type="ARBA" id="ARBA00022630"/>
    </source>
</evidence>
<feature type="binding site" evidence="6">
    <location>
        <position position="154"/>
    </location>
    <ligand>
        <name>FMN</name>
        <dbReference type="ChEBI" id="CHEBI:58210"/>
    </ligand>
</feature>
<feature type="binding site" evidence="6">
    <location>
        <position position="229"/>
    </location>
    <ligand>
        <name>FMN</name>
        <dbReference type="ChEBI" id="CHEBI:58210"/>
    </ligand>
</feature>
<dbReference type="CDD" id="cd01095">
    <property type="entry name" value="Nitrilotriacetate_monoxgenase"/>
    <property type="match status" value="1"/>
</dbReference>
<dbReference type="InterPro" id="IPR016215">
    <property type="entry name" value="NTA_MOA"/>
</dbReference>
<dbReference type="PIRSF" id="PIRSF000337">
    <property type="entry name" value="NTA_MOA"/>
    <property type="match status" value="1"/>
</dbReference>
<feature type="binding site" evidence="6">
    <location>
        <position position="104"/>
    </location>
    <ligand>
        <name>FMN</name>
        <dbReference type="ChEBI" id="CHEBI:58210"/>
    </ligand>
</feature>
<dbReference type="GO" id="GO:0016705">
    <property type="term" value="F:oxidoreductase activity, acting on paired donors, with incorporation or reduction of molecular oxygen"/>
    <property type="evidence" value="ECO:0007669"/>
    <property type="project" value="InterPro"/>
</dbReference>
<dbReference type="Pfam" id="PF00296">
    <property type="entry name" value="Bac_luciferase"/>
    <property type="match status" value="1"/>
</dbReference>
<proteinExistence type="inferred from homology"/>
<dbReference type="InterPro" id="IPR036661">
    <property type="entry name" value="Luciferase-like_sf"/>
</dbReference>
<dbReference type="Gene3D" id="3.20.20.30">
    <property type="entry name" value="Luciferase-like domain"/>
    <property type="match status" value="1"/>
</dbReference>
<dbReference type="PANTHER" id="PTHR30011">
    <property type="entry name" value="ALKANESULFONATE MONOOXYGENASE-RELATED"/>
    <property type="match status" value="1"/>
</dbReference>
<dbReference type="AlphaFoldDB" id="A0A839SZ78"/>
<dbReference type="InterPro" id="IPR011251">
    <property type="entry name" value="Luciferase-like_dom"/>
</dbReference>
<comment type="caution">
    <text evidence="8">The sequence shown here is derived from an EMBL/GenBank/DDBJ whole genome shotgun (WGS) entry which is preliminary data.</text>
</comment>
<evidence type="ECO:0000256" key="4">
    <source>
        <dbReference type="ARBA" id="ARBA00023033"/>
    </source>
</evidence>
<reference evidence="8 9" key="1">
    <citation type="submission" date="2020-08" db="EMBL/GenBank/DDBJ databases">
        <title>Genomic Encyclopedia of Type Strains, Phase III (KMG-III): the genomes of soil and plant-associated and newly described type strains.</title>
        <authorList>
            <person name="Whitman W."/>
        </authorList>
    </citation>
    <scope>NUCLEOTIDE SEQUENCE [LARGE SCALE GENOMIC DNA]</scope>
    <source>
        <strain evidence="8 9">CECT 4462</strain>
    </source>
</reference>
<keyword evidence="9" id="KW-1185">Reference proteome</keyword>
<feature type="binding site" evidence="6">
    <location>
        <position position="228"/>
    </location>
    <ligand>
        <name>FMN</name>
        <dbReference type="ChEBI" id="CHEBI:58210"/>
    </ligand>
</feature>
<dbReference type="RefSeq" id="WP_183165191.1">
    <property type="nucleotide sequence ID" value="NZ_JACHXI010000002.1"/>
</dbReference>
<dbReference type="PANTHER" id="PTHR30011:SF16">
    <property type="entry name" value="C2H2 FINGER DOMAIN TRANSCRIPTION FACTOR (EUROFUNG)-RELATED"/>
    <property type="match status" value="1"/>
</dbReference>
<keyword evidence="2 6" id="KW-0288">FMN</keyword>
<evidence type="ECO:0000256" key="6">
    <source>
        <dbReference type="PIRSR" id="PIRSR000337-1"/>
    </source>
</evidence>
<evidence type="ECO:0000313" key="8">
    <source>
        <dbReference type="EMBL" id="MBB3102188.1"/>
    </source>
</evidence>
<dbReference type="GO" id="GO:0004497">
    <property type="term" value="F:monooxygenase activity"/>
    <property type="evidence" value="ECO:0007669"/>
    <property type="project" value="UniProtKB-KW"/>
</dbReference>
<organism evidence="8 9">
    <name type="scientific">Azomonas macrocytogenes</name>
    <name type="common">Azotobacter macrocytogenes</name>
    <dbReference type="NCBI Taxonomy" id="69962"/>
    <lineage>
        <taxon>Bacteria</taxon>
        <taxon>Pseudomonadati</taxon>
        <taxon>Pseudomonadota</taxon>
        <taxon>Gammaproteobacteria</taxon>
        <taxon>Pseudomonadales</taxon>
        <taxon>Pseudomonadaceae</taxon>
        <taxon>Azomonas</taxon>
    </lineage>
</organism>
<gene>
    <name evidence="8" type="ORF">FHR87_000561</name>
</gene>
<feature type="binding site" evidence="6">
    <location>
        <position position="57"/>
    </location>
    <ligand>
        <name>FMN</name>
        <dbReference type="ChEBI" id="CHEBI:58210"/>
    </ligand>
</feature>
<keyword evidence="3" id="KW-0560">Oxidoreductase</keyword>
<dbReference type="NCBIfam" id="TIGR03860">
    <property type="entry name" value="FMN_nitrolo"/>
    <property type="match status" value="1"/>
</dbReference>
<protein>
    <submittedName>
        <fullName evidence="8">FMN-dependent oxidoreductase (Nitrilotriacetate monooxygenase family)</fullName>
    </submittedName>
</protein>
<evidence type="ECO:0000256" key="5">
    <source>
        <dbReference type="ARBA" id="ARBA00033748"/>
    </source>
</evidence>
<keyword evidence="4 8" id="KW-0503">Monooxygenase</keyword>